<evidence type="ECO:0000313" key="15">
    <source>
        <dbReference type="EMBL" id="KGQ04914.1"/>
    </source>
</evidence>
<evidence type="ECO:0000256" key="12">
    <source>
        <dbReference type="SAM" id="MobiDB-lite"/>
    </source>
</evidence>
<dbReference type="HOGENOM" id="CLU_004585_4_2_1"/>
<keyword evidence="7" id="KW-0413">Isomerase</keyword>
<feature type="domain" description="UvrD-like helicase ATP-binding" evidence="13">
    <location>
        <begin position="12"/>
        <end position="289"/>
    </location>
</feature>
<feature type="compositionally biased region" description="Basic residues" evidence="12">
    <location>
        <begin position="805"/>
        <end position="814"/>
    </location>
</feature>
<evidence type="ECO:0000256" key="11">
    <source>
        <dbReference type="PROSITE-ProRule" id="PRU00560"/>
    </source>
</evidence>
<dbReference type="AlphaFoldDB" id="A0A0A2VVW4"/>
<keyword evidence="2 11" id="KW-0547">Nucleotide-binding</keyword>
<evidence type="ECO:0000313" key="16">
    <source>
        <dbReference type="Proteomes" id="UP000030106"/>
    </source>
</evidence>
<evidence type="ECO:0000256" key="6">
    <source>
        <dbReference type="ARBA" id="ARBA00023125"/>
    </source>
</evidence>
<evidence type="ECO:0000256" key="7">
    <source>
        <dbReference type="ARBA" id="ARBA00023235"/>
    </source>
</evidence>
<protein>
    <recommendedName>
        <fullName evidence="9">DNA 3'-5' helicase</fullName>
        <ecNumber evidence="9">5.6.2.4</ecNumber>
    </recommendedName>
</protein>
<dbReference type="GO" id="GO:0016787">
    <property type="term" value="F:hydrolase activity"/>
    <property type="evidence" value="ECO:0007669"/>
    <property type="project" value="UniProtKB-UniRule"/>
</dbReference>
<feature type="region of interest" description="Disordered" evidence="12">
    <location>
        <begin position="791"/>
        <end position="855"/>
    </location>
</feature>
<feature type="compositionally biased region" description="Basic and acidic residues" evidence="12">
    <location>
        <begin position="160"/>
        <end position="174"/>
    </location>
</feature>
<dbReference type="STRING" id="1245745.A0A0A2VVW4"/>
<comment type="catalytic activity">
    <reaction evidence="8">
        <text>Couples ATP hydrolysis with the unwinding of duplex DNA by translocating in the 3'-5' direction.</text>
        <dbReference type="EC" id="5.6.2.4"/>
    </reaction>
</comment>
<feature type="compositionally biased region" description="Basic and acidic residues" evidence="12">
    <location>
        <begin position="734"/>
        <end position="746"/>
    </location>
</feature>
<dbReference type="OrthoDB" id="1470711at2759"/>
<proteinExistence type="inferred from homology"/>
<evidence type="ECO:0000256" key="8">
    <source>
        <dbReference type="ARBA" id="ARBA00034617"/>
    </source>
</evidence>
<dbReference type="InterPro" id="IPR000212">
    <property type="entry name" value="DNA_helicase_UvrD/REP"/>
</dbReference>
<dbReference type="PANTHER" id="PTHR11070">
    <property type="entry name" value="UVRD / RECB / PCRA DNA HELICASE FAMILY MEMBER"/>
    <property type="match status" value="1"/>
</dbReference>
<dbReference type="InterPro" id="IPR027417">
    <property type="entry name" value="P-loop_NTPase"/>
</dbReference>
<keyword evidence="6" id="KW-0238">DNA-binding</keyword>
<feature type="binding site" evidence="11">
    <location>
        <begin position="33"/>
        <end position="40"/>
    </location>
    <ligand>
        <name>ATP</name>
        <dbReference type="ChEBI" id="CHEBI:30616"/>
    </ligand>
</feature>
<feature type="compositionally biased region" description="Low complexity" evidence="12">
    <location>
        <begin position="829"/>
        <end position="850"/>
    </location>
</feature>
<dbReference type="CDD" id="cd18807">
    <property type="entry name" value="SF1_C_UvrD"/>
    <property type="match status" value="1"/>
</dbReference>
<comment type="similarity">
    <text evidence="1">Belongs to the helicase family. UvrD subfamily.</text>
</comment>
<dbReference type="EC" id="5.6.2.4" evidence="9"/>
<organism evidence="15 16">
    <name type="scientific">Beauveria bassiana D1-5</name>
    <dbReference type="NCBI Taxonomy" id="1245745"/>
    <lineage>
        <taxon>Eukaryota</taxon>
        <taxon>Fungi</taxon>
        <taxon>Dikarya</taxon>
        <taxon>Ascomycota</taxon>
        <taxon>Pezizomycotina</taxon>
        <taxon>Sordariomycetes</taxon>
        <taxon>Hypocreomycetidae</taxon>
        <taxon>Hypocreales</taxon>
        <taxon>Cordycipitaceae</taxon>
        <taxon>Beauveria</taxon>
    </lineage>
</organism>
<keyword evidence="5 11" id="KW-0067">ATP-binding</keyword>
<accession>A0A0A2VVW4</accession>
<dbReference type="GO" id="GO:0005634">
    <property type="term" value="C:nucleus"/>
    <property type="evidence" value="ECO:0007669"/>
    <property type="project" value="TreeGrafter"/>
</dbReference>
<dbReference type="PROSITE" id="PS51217">
    <property type="entry name" value="UVRD_HELICASE_CTER"/>
    <property type="match status" value="1"/>
</dbReference>
<feature type="domain" description="UvrD-like helicase C-terminal" evidence="14">
    <location>
        <begin position="290"/>
        <end position="599"/>
    </location>
</feature>
<dbReference type="PROSITE" id="PS51198">
    <property type="entry name" value="UVRD_HELICASE_ATP_BIND"/>
    <property type="match status" value="1"/>
</dbReference>
<dbReference type="Gene3D" id="1.10.486.10">
    <property type="entry name" value="PCRA, domain 4"/>
    <property type="match status" value="1"/>
</dbReference>
<evidence type="ECO:0000256" key="5">
    <source>
        <dbReference type="ARBA" id="ARBA00022840"/>
    </source>
</evidence>
<dbReference type="Proteomes" id="UP000030106">
    <property type="component" value="Unassembled WGS sequence"/>
</dbReference>
<dbReference type="PANTHER" id="PTHR11070:SF2">
    <property type="entry name" value="ATP-DEPENDENT DNA HELICASE SRS2"/>
    <property type="match status" value="1"/>
</dbReference>
<dbReference type="InterPro" id="IPR014017">
    <property type="entry name" value="DNA_helicase_UvrD-like_C"/>
</dbReference>
<dbReference type="eggNOG" id="KOG2108">
    <property type="taxonomic scope" value="Eukaryota"/>
</dbReference>
<dbReference type="Gene3D" id="3.40.50.300">
    <property type="entry name" value="P-loop containing nucleotide triphosphate hydrolases"/>
    <property type="match status" value="2"/>
</dbReference>
<evidence type="ECO:0000256" key="1">
    <source>
        <dbReference type="ARBA" id="ARBA00009922"/>
    </source>
</evidence>
<evidence type="ECO:0000259" key="13">
    <source>
        <dbReference type="PROSITE" id="PS51198"/>
    </source>
</evidence>
<name>A0A0A2VVW4_BEABA</name>
<dbReference type="Pfam" id="PF00580">
    <property type="entry name" value="UvrD-helicase"/>
    <property type="match status" value="1"/>
</dbReference>
<dbReference type="InterPro" id="IPR014016">
    <property type="entry name" value="UvrD-like_ATP-bd"/>
</dbReference>
<dbReference type="Gene3D" id="1.10.10.160">
    <property type="match status" value="1"/>
</dbReference>
<feature type="region of interest" description="Disordered" evidence="12">
    <location>
        <begin position="867"/>
        <end position="925"/>
    </location>
</feature>
<dbReference type="GO" id="GO:0003677">
    <property type="term" value="F:DNA binding"/>
    <property type="evidence" value="ECO:0007669"/>
    <property type="project" value="UniProtKB-KW"/>
</dbReference>
<gene>
    <name evidence="15" type="ORF">BBAD15_g9850</name>
</gene>
<reference evidence="15 16" key="1">
    <citation type="submission" date="2012-10" db="EMBL/GenBank/DDBJ databases">
        <title>Genome sequencing and analysis of entomopathogenic fungi Beauveria bassiana D1-5.</title>
        <authorList>
            <person name="Li Q."/>
            <person name="Wang L."/>
            <person name="Zhang Z."/>
            <person name="Wang Q."/>
            <person name="Ren J."/>
            <person name="Wang M."/>
            <person name="Xu W."/>
            <person name="Wang J."/>
            <person name="Lu Y."/>
            <person name="Du Q."/>
            <person name="Sun Z."/>
        </authorList>
    </citation>
    <scope>NUCLEOTIDE SEQUENCE [LARGE SCALE GENOMIC DNA]</scope>
    <source>
        <strain evidence="15 16">D1-5</strain>
    </source>
</reference>
<dbReference type="GO" id="GO:0005524">
    <property type="term" value="F:ATP binding"/>
    <property type="evidence" value="ECO:0007669"/>
    <property type="project" value="UniProtKB-UniRule"/>
</dbReference>
<feature type="compositionally biased region" description="Polar residues" evidence="12">
    <location>
        <begin position="910"/>
        <end position="922"/>
    </location>
</feature>
<sequence>MAANNGQQNILASLNTAQRRAVTSESDTVAILAGPGSGKTHTLTSRVVWLIQEMGHRPSDMIVATFTVKAAKEMRERMAKTLGEHVQRKIVLGTFHSIARRYLASYGKQIGLDPKFGIADDSDSKAIIQRLIKRLGLKLEPAIARGWISKKKSRGSMDPPEEKKWPDGRPKKENPELQQCFDEYQSQLAAANMLDYDDLLVYCVELLRAYPICVSNIRAVLVDEYQDTNGIQYDLMKLFAQHRYRITIVGDPDQSIYGWRSAEIRNLHRMLKEFPDTDQIALEENYRSSHSILSASLNVIQQDLKRYEKVLLPVHKKGTKPVLRHLQSPASEGEWIVGELQRATLMSGGMLRGEDCAVLLRSASLSRHVESAFGKKGIPYRMVGGSKFYERKEIKILLDYLRVVHQPNNNDAVARIINVPRRGIGEVTIKALLHAAEFERRPLWQILVNHCDGTSPFSKLTTAQENKIRGDLIRIISTLRNQVNNVDAGGPQPLVEVIQRLISQLNYKEFLEREYGEDHEGRWATVQEFVNLATDFMMESSDFDEDALPEIEEVEQQAEDTMLGRFLANIALSANAQKNQEGGDTSAVVTVSTIHAAKGLEWPIVFVPCVYDGSIPHARSEDTDEERRLLYVAMTRAKALLYLSYPDTNAWGKGKACLSPFVCEITDSSFAEQGPSFDKNVVEDIAKILGRTAPSEKVVFDQLPPMFSTEDDIFPVKPWGERRPSVFTNSGSNRRGDGMDGSKRQRIVDSHSVQENDWKPAYKTTMQDSSSFTMSKLPGFMTASARQSLVDAEAAETESAEKNAKKSGAKRKHDQHSLLGYVKRNFGEPASTKPPAASRPPAASARFGPSGKAVAPAIDPRLAHHRIVQRPVFPQPSTSRELPSSHRKSHYGFLSSSPTRPASPKDVSEQPATLRQHASNRPISILHNMATFQSGKIGGVRRPAGMGGSPAIDRVRRPFRPLTLNRPAQGG</sequence>
<dbReference type="SUPFAM" id="SSF52540">
    <property type="entry name" value="P-loop containing nucleoside triphosphate hydrolases"/>
    <property type="match status" value="1"/>
</dbReference>
<keyword evidence="3 11" id="KW-0378">Hydrolase</keyword>
<evidence type="ECO:0000256" key="4">
    <source>
        <dbReference type="ARBA" id="ARBA00022806"/>
    </source>
</evidence>
<evidence type="ECO:0000259" key="14">
    <source>
        <dbReference type="PROSITE" id="PS51217"/>
    </source>
</evidence>
<dbReference type="EMBL" id="ANFO01000998">
    <property type="protein sequence ID" value="KGQ04914.1"/>
    <property type="molecule type" value="Genomic_DNA"/>
</dbReference>
<feature type="region of interest" description="Disordered" evidence="12">
    <location>
        <begin position="724"/>
        <end position="746"/>
    </location>
</feature>
<dbReference type="CDD" id="cd17932">
    <property type="entry name" value="DEXQc_UvrD"/>
    <property type="match status" value="1"/>
</dbReference>
<comment type="catalytic activity">
    <reaction evidence="10">
        <text>ATP + H2O = ADP + phosphate + H(+)</text>
        <dbReference type="Rhea" id="RHEA:13065"/>
        <dbReference type="ChEBI" id="CHEBI:15377"/>
        <dbReference type="ChEBI" id="CHEBI:15378"/>
        <dbReference type="ChEBI" id="CHEBI:30616"/>
        <dbReference type="ChEBI" id="CHEBI:43474"/>
        <dbReference type="ChEBI" id="CHEBI:456216"/>
        <dbReference type="EC" id="5.6.2.4"/>
    </reaction>
</comment>
<comment type="caution">
    <text evidence="15">The sequence shown here is derived from an EMBL/GenBank/DDBJ whole genome shotgun (WGS) entry which is preliminary data.</text>
</comment>
<dbReference type="GO" id="GO:0006301">
    <property type="term" value="P:DNA damage tolerance"/>
    <property type="evidence" value="ECO:0007669"/>
    <property type="project" value="EnsemblFungi"/>
</dbReference>
<dbReference type="GO" id="GO:1990426">
    <property type="term" value="P:mitotic recombination-dependent replication fork processing"/>
    <property type="evidence" value="ECO:0007669"/>
    <property type="project" value="EnsemblFungi"/>
</dbReference>
<keyword evidence="4 11" id="KW-0347">Helicase</keyword>
<evidence type="ECO:0000256" key="10">
    <source>
        <dbReference type="ARBA" id="ARBA00048988"/>
    </source>
</evidence>
<dbReference type="GO" id="GO:0000725">
    <property type="term" value="P:recombinational repair"/>
    <property type="evidence" value="ECO:0007669"/>
    <property type="project" value="EnsemblFungi"/>
</dbReference>
<dbReference type="InterPro" id="IPR013986">
    <property type="entry name" value="DExx_box_DNA_helicase_dom_sf"/>
</dbReference>
<evidence type="ECO:0000256" key="9">
    <source>
        <dbReference type="ARBA" id="ARBA00034808"/>
    </source>
</evidence>
<dbReference type="GO" id="GO:0043138">
    <property type="term" value="F:3'-5' DNA helicase activity"/>
    <property type="evidence" value="ECO:0007669"/>
    <property type="project" value="UniProtKB-EC"/>
</dbReference>
<feature type="region of interest" description="Disordered" evidence="12">
    <location>
        <begin position="944"/>
        <end position="971"/>
    </location>
</feature>
<evidence type="ECO:0000256" key="2">
    <source>
        <dbReference type="ARBA" id="ARBA00022741"/>
    </source>
</evidence>
<feature type="region of interest" description="Disordered" evidence="12">
    <location>
        <begin position="150"/>
        <end position="174"/>
    </location>
</feature>
<dbReference type="Pfam" id="PF13361">
    <property type="entry name" value="UvrD_C"/>
    <property type="match status" value="1"/>
</dbReference>
<evidence type="ECO:0000256" key="3">
    <source>
        <dbReference type="ARBA" id="ARBA00022801"/>
    </source>
</evidence>